<keyword evidence="2" id="KW-1185">Reference proteome</keyword>
<reference evidence="1 2" key="1">
    <citation type="journal article" date="2022" name="bioRxiv">
        <title>Genomics of Preaxostyla Flagellates Illuminates Evolutionary Transitions and the Path Towards Mitochondrial Loss.</title>
        <authorList>
            <person name="Novak L.V.F."/>
            <person name="Treitli S.C."/>
            <person name="Pyrih J."/>
            <person name="Halakuc P."/>
            <person name="Pipaliya S.V."/>
            <person name="Vacek V."/>
            <person name="Brzon O."/>
            <person name="Soukal P."/>
            <person name="Eme L."/>
            <person name="Dacks J.B."/>
            <person name="Karnkowska A."/>
            <person name="Elias M."/>
            <person name="Hampl V."/>
        </authorList>
    </citation>
    <scope>NUCLEOTIDE SEQUENCE [LARGE SCALE GENOMIC DNA]</scope>
    <source>
        <strain evidence="1">NAU3</strain>
        <tissue evidence="1">Gut</tissue>
    </source>
</reference>
<proteinExistence type="predicted"/>
<accession>A0ABQ9XDF8</accession>
<dbReference type="Proteomes" id="UP001281761">
    <property type="component" value="Unassembled WGS sequence"/>
</dbReference>
<protein>
    <submittedName>
        <fullName evidence="1">Uncharacterized protein</fullName>
    </submittedName>
</protein>
<name>A0ABQ9XDF8_9EUKA</name>
<organism evidence="1 2">
    <name type="scientific">Blattamonas nauphoetae</name>
    <dbReference type="NCBI Taxonomy" id="2049346"/>
    <lineage>
        <taxon>Eukaryota</taxon>
        <taxon>Metamonada</taxon>
        <taxon>Preaxostyla</taxon>
        <taxon>Oxymonadida</taxon>
        <taxon>Blattamonas</taxon>
    </lineage>
</organism>
<comment type="caution">
    <text evidence="1">The sequence shown here is derived from an EMBL/GenBank/DDBJ whole genome shotgun (WGS) entry which is preliminary data.</text>
</comment>
<evidence type="ECO:0000313" key="1">
    <source>
        <dbReference type="EMBL" id="KAK2950533.1"/>
    </source>
</evidence>
<sequence>MESLFFEPEIIDLLFLLHKDFIVSTFGNIGKESPPLVVLTTLARISLFPNFKIASFSLEVLFSVIEQYPPALTLLPSPIFPSSSPYQQYSGLSFLTALTKKLRTVDSDIIRESILLVKEALPLILTHLENIDNLIASLPSDSSPTTPLVSGVDTQTIDSLKQLRSPCEMFVNLGWNFFLSITFKITDPQEYSFKTSLLNDPSLPDLILNSLKFPGCQIRYFTIMTTMNIVIEFGWMREKFMTANLVGRMFETDDFDSLLFSESRTLLQLAKFIGCMLDPSGDDEEAHFEQYPLIHVSVFEPAKQFLIFIFHNSDNIILDEKEQCEFERCLCMIHILIKDMELRFDELDTDVVSELVKWEIRSMIEMENEENFEIFFESMLNRTSEWNRNKRERQKRREVSLREEGWDDAFELRVVGIEVDTNQDLVDLTANFRSELRFNSD</sequence>
<dbReference type="EMBL" id="JARBJD010000134">
    <property type="protein sequence ID" value="KAK2950533.1"/>
    <property type="molecule type" value="Genomic_DNA"/>
</dbReference>
<evidence type="ECO:0000313" key="2">
    <source>
        <dbReference type="Proteomes" id="UP001281761"/>
    </source>
</evidence>
<gene>
    <name evidence="1" type="ORF">BLNAU_14527</name>
</gene>